<gene>
    <name evidence="9" type="ORF">EJ05DRAFT_37152</name>
</gene>
<dbReference type="AlphaFoldDB" id="A0A6A6WMF4"/>
<proteinExistence type="inferred from homology"/>
<feature type="transmembrane region" description="Helical" evidence="7">
    <location>
        <begin position="206"/>
        <end position="227"/>
    </location>
</feature>
<dbReference type="PANTHER" id="PTHR33048">
    <property type="entry name" value="PTH11-LIKE INTEGRAL MEMBRANE PROTEIN (AFU_ORTHOLOGUE AFUA_5G11245)"/>
    <property type="match status" value="1"/>
</dbReference>
<feature type="compositionally biased region" description="Basic and acidic residues" evidence="6">
    <location>
        <begin position="329"/>
        <end position="342"/>
    </location>
</feature>
<keyword evidence="3 7" id="KW-1133">Transmembrane helix</keyword>
<evidence type="ECO:0000256" key="7">
    <source>
        <dbReference type="SAM" id="Phobius"/>
    </source>
</evidence>
<name>A0A6A6WMF4_9PEZI</name>
<dbReference type="PANTHER" id="PTHR33048:SF47">
    <property type="entry name" value="INTEGRAL MEMBRANE PROTEIN-RELATED"/>
    <property type="match status" value="1"/>
</dbReference>
<feature type="domain" description="Rhodopsin" evidence="8">
    <location>
        <begin position="27"/>
        <end position="272"/>
    </location>
</feature>
<accession>A0A6A6WMF4</accession>
<evidence type="ECO:0000256" key="2">
    <source>
        <dbReference type="ARBA" id="ARBA00022692"/>
    </source>
</evidence>
<dbReference type="Pfam" id="PF20684">
    <property type="entry name" value="Fung_rhodopsin"/>
    <property type="match status" value="1"/>
</dbReference>
<keyword evidence="10" id="KW-1185">Reference proteome</keyword>
<evidence type="ECO:0000256" key="6">
    <source>
        <dbReference type="SAM" id="MobiDB-lite"/>
    </source>
</evidence>
<feature type="transmembrane region" description="Helical" evidence="7">
    <location>
        <begin position="122"/>
        <end position="143"/>
    </location>
</feature>
<comment type="similarity">
    <text evidence="5">Belongs to the SAT4 family.</text>
</comment>
<evidence type="ECO:0000313" key="10">
    <source>
        <dbReference type="Proteomes" id="UP000799437"/>
    </source>
</evidence>
<organism evidence="9 10">
    <name type="scientific">Pseudovirgaria hyperparasitica</name>
    <dbReference type="NCBI Taxonomy" id="470096"/>
    <lineage>
        <taxon>Eukaryota</taxon>
        <taxon>Fungi</taxon>
        <taxon>Dikarya</taxon>
        <taxon>Ascomycota</taxon>
        <taxon>Pezizomycotina</taxon>
        <taxon>Dothideomycetes</taxon>
        <taxon>Dothideomycetes incertae sedis</taxon>
        <taxon>Acrospermales</taxon>
        <taxon>Acrospermaceae</taxon>
        <taxon>Pseudovirgaria</taxon>
    </lineage>
</organism>
<dbReference type="Proteomes" id="UP000799437">
    <property type="component" value="Unassembled WGS sequence"/>
</dbReference>
<evidence type="ECO:0000256" key="3">
    <source>
        <dbReference type="ARBA" id="ARBA00022989"/>
    </source>
</evidence>
<comment type="subcellular location">
    <subcellularLocation>
        <location evidence="1">Membrane</location>
        <topology evidence="1">Multi-pass membrane protein</topology>
    </subcellularLocation>
</comment>
<dbReference type="InterPro" id="IPR049326">
    <property type="entry name" value="Rhodopsin_dom_fungi"/>
</dbReference>
<keyword evidence="2 7" id="KW-0812">Transmembrane</keyword>
<dbReference type="RefSeq" id="XP_033605835.1">
    <property type="nucleotide sequence ID" value="XM_033741145.1"/>
</dbReference>
<dbReference type="GO" id="GO:0016020">
    <property type="term" value="C:membrane"/>
    <property type="evidence" value="ECO:0007669"/>
    <property type="project" value="UniProtKB-SubCell"/>
</dbReference>
<feature type="transmembrane region" description="Helical" evidence="7">
    <location>
        <begin position="43"/>
        <end position="65"/>
    </location>
</feature>
<evidence type="ECO:0000256" key="1">
    <source>
        <dbReference type="ARBA" id="ARBA00004141"/>
    </source>
</evidence>
<evidence type="ECO:0000256" key="4">
    <source>
        <dbReference type="ARBA" id="ARBA00023136"/>
    </source>
</evidence>
<protein>
    <recommendedName>
        <fullName evidence="8">Rhodopsin domain-containing protein</fullName>
    </recommendedName>
</protein>
<dbReference type="InterPro" id="IPR052337">
    <property type="entry name" value="SAT4-like"/>
</dbReference>
<dbReference type="GeneID" id="54482199"/>
<keyword evidence="4 7" id="KW-0472">Membrane</keyword>
<evidence type="ECO:0000256" key="5">
    <source>
        <dbReference type="ARBA" id="ARBA00038359"/>
    </source>
</evidence>
<feature type="region of interest" description="Disordered" evidence="6">
    <location>
        <begin position="316"/>
        <end position="348"/>
    </location>
</feature>
<feature type="transmembrane region" description="Helical" evidence="7">
    <location>
        <begin position="12"/>
        <end position="31"/>
    </location>
</feature>
<sequence length="360" mass="39996">MTLLPLAKSELAACITVLSLATIAVALRMVARFTKRLRLGIDDYLIIFCWLMASGLCGSGIYAGATNLHARPIKTRTLDQFIAAAKINFTNILLWYLCFGLIKISVLVFYQRLFTFRRFKILSNILIGIIVLWMLCAELLFLARRKPSLFWNYTVQISDAKKPKKIDFENWMLANACINTSLDIAVLCFPLPVIRSLHMGRAKKTLLFFVFGSGAFCVVASAVTLSYRVKAATIVTISDGSALVTWNVVWGNIEVCSSIVAACLPTLAPLFEVTQGILNSIRSRLASLSLSWSRSRSVLQDEESLRLNRIATGSKDVTSTAAASPRGRTVSEKSYDSEKPEPLSKPQNRFVMHANEFDGY</sequence>
<reference evidence="9" key="1">
    <citation type="journal article" date="2020" name="Stud. Mycol.">
        <title>101 Dothideomycetes genomes: a test case for predicting lifestyles and emergence of pathogens.</title>
        <authorList>
            <person name="Haridas S."/>
            <person name="Albert R."/>
            <person name="Binder M."/>
            <person name="Bloem J."/>
            <person name="Labutti K."/>
            <person name="Salamov A."/>
            <person name="Andreopoulos B."/>
            <person name="Baker S."/>
            <person name="Barry K."/>
            <person name="Bills G."/>
            <person name="Bluhm B."/>
            <person name="Cannon C."/>
            <person name="Castanera R."/>
            <person name="Culley D."/>
            <person name="Daum C."/>
            <person name="Ezra D."/>
            <person name="Gonzalez J."/>
            <person name="Henrissat B."/>
            <person name="Kuo A."/>
            <person name="Liang C."/>
            <person name="Lipzen A."/>
            <person name="Lutzoni F."/>
            <person name="Magnuson J."/>
            <person name="Mondo S."/>
            <person name="Nolan M."/>
            <person name="Ohm R."/>
            <person name="Pangilinan J."/>
            <person name="Park H.-J."/>
            <person name="Ramirez L."/>
            <person name="Alfaro M."/>
            <person name="Sun H."/>
            <person name="Tritt A."/>
            <person name="Yoshinaga Y."/>
            <person name="Zwiers L.-H."/>
            <person name="Turgeon B."/>
            <person name="Goodwin S."/>
            <person name="Spatafora J."/>
            <person name="Crous P."/>
            <person name="Grigoriev I."/>
        </authorList>
    </citation>
    <scope>NUCLEOTIDE SEQUENCE</scope>
    <source>
        <strain evidence="9">CBS 121739</strain>
    </source>
</reference>
<evidence type="ECO:0000313" key="9">
    <source>
        <dbReference type="EMBL" id="KAF2763384.1"/>
    </source>
</evidence>
<feature type="transmembrane region" description="Helical" evidence="7">
    <location>
        <begin position="171"/>
        <end position="194"/>
    </location>
</feature>
<evidence type="ECO:0000259" key="8">
    <source>
        <dbReference type="Pfam" id="PF20684"/>
    </source>
</evidence>
<feature type="transmembrane region" description="Helical" evidence="7">
    <location>
        <begin position="92"/>
        <end position="110"/>
    </location>
</feature>
<dbReference type="EMBL" id="ML996565">
    <property type="protein sequence ID" value="KAF2763384.1"/>
    <property type="molecule type" value="Genomic_DNA"/>
</dbReference>
<dbReference type="OrthoDB" id="5398388at2759"/>